<reference evidence="2" key="1">
    <citation type="journal article" date="2023" name="Science">
        <title>Genome structures resolve the early diversification of teleost fishes.</title>
        <authorList>
            <person name="Parey E."/>
            <person name="Louis A."/>
            <person name="Montfort J."/>
            <person name="Bouchez O."/>
            <person name="Roques C."/>
            <person name="Iampietro C."/>
            <person name="Lluch J."/>
            <person name="Castinel A."/>
            <person name="Donnadieu C."/>
            <person name="Desvignes T."/>
            <person name="Floi Bucao C."/>
            <person name="Jouanno E."/>
            <person name="Wen M."/>
            <person name="Mejri S."/>
            <person name="Dirks R."/>
            <person name="Jansen H."/>
            <person name="Henkel C."/>
            <person name="Chen W.J."/>
            <person name="Zahm M."/>
            <person name="Cabau C."/>
            <person name="Klopp C."/>
            <person name="Thompson A.W."/>
            <person name="Robinson-Rechavi M."/>
            <person name="Braasch I."/>
            <person name="Lecointre G."/>
            <person name="Bobe J."/>
            <person name="Postlethwait J.H."/>
            <person name="Berthelot C."/>
            <person name="Roest Crollius H."/>
            <person name="Guiguen Y."/>
        </authorList>
    </citation>
    <scope>NUCLEOTIDE SEQUENCE</scope>
    <source>
        <strain evidence="2">WJC10195</strain>
    </source>
</reference>
<feature type="region of interest" description="Disordered" evidence="1">
    <location>
        <begin position="1"/>
        <end position="25"/>
    </location>
</feature>
<gene>
    <name evidence="2" type="ORF">SKAU_G00030870</name>
</gene>
<comment type="caution">
    <text evidence="2">The sequence shown here is derived from an EMBL/GenBank/DDBJ whole genome shotgun (WGS) entry which is preliminary data.</text>
</comment>
<dbReference type="Proteomes" id="UP001152622">
    <property type="component" value="Chromosome 1"/>
</dbReference>
<dbReference type="EMBL" id="JAINUF010000001">
    <property type="protein sequence ID" value="KAJ8382309.1"/>
    <property type="molecule type" value="Genomic_DNA"/>
</dbReference>
<keyword evidence="3" id="KW-1185">Reference proteome</keyword>
<proteinExistence type="predicted"/>
<organism evidence="2 3">
    <name type="scientific">Synaphobranchus kaupii</name>
    <name type="common">Kaup's arrowtooth eel</name>
    <dbReference type="NCBI Taxonomy" id="118154"/>
    <lineage>
        <taxon>Eukaryota</taxon>
        <taxon>Metazoa</taxon>
        <taxon>Chordata</taxon>
        <taxon>Craniata</taxon>
        <taxon>Vertebrata</taxon>
        <taxon>Euteleostomi</taxon>
        <taxon>Actinopterygii</taxon>
        <taxon>Neopterygii</taxon>
        <taxon>Teleostei</taxon>
        <taxon>Anguilliformes</taxon>
        <taxon>Synaphobranchidae</taxon>
        <taxon>Synaphobranchus</taxon>
    </lineage>
</organism>
<dbReference type="AlphaFoldDB" id="A0A9Q1GDT8"/>
<protein>
    <submittedName>
        <fullName evidence="2">Uncharacterized protein</fullName>
    </submittedName>
</protein>
<accession>A0A9Q1GDT8</accession>
<evidence type="ECO:0000313" key="3">
    <source>
        <dbReference type="Proteomes" id="UP001152622"/>
    </source>
</evidence>
<evidence type="ECO:0000256" key="1">
    <source>
        <dbReference type="SAM" id="MobiDB-lite"/>
    </source>
</evidence>
<name>A0A9Q1GDT8_SYNKA</name>
<sequence>MGPLPDSVPLIDLRGERDPVRGPQQSPALCQTVLLSSRTLSLARFCPGPVVRDGNVRASLANLLQCTSPPPKPPVLRTAKRSRFLGPALRAVLQRRLTLGLLLVRNRMWNDPVWQCNLGTVRDRTVKSAPGASLSAAAVRRSHARSDASVRAGGKAVEQAAWPFHT</sequence>
<evidence type="ECO:0000313" key="2">
    <source>
        <dbReference type="EMBL" id="KAJ8382309.1"/>
    </source>
</evidence>